<dbReference type="EMBL" id="GL349437">
    <property type="protein sequence ID" value="KNC53538.1"/>
    <property type="molecule type" value="Genomic_DNA"/>
</dbReference>
<dbReference type="GO" id="GO:0008270">
    <property type="term" value="F:zinc ion binding"/>
    <property type="evidence" value="ECO:0007669"/>
    <property type="project" value="UniProtKB-KW"/>
</dbReference>
<keyword evidence="1" id="KW-0862">Zinc</keyword>
<keyword evidence="1" id="KW-0479">Metal-binding</keyword>
<dbReference type="InterPro" id="IPR050302">
    <property type="entry name" value="Rab_GAP_TBC_domain"/>
</dbReference>
<dbReference type="PANTHER" id="PTHR47219:SF20">
    <property type="entry name" value="TBC1 DOMAIN FAMILY MEMBER 2B"/>
    <property type="match status" value="1"/>
</dbReference>
<keyword evidence="4" id="KW-1185">Reference proteome</keyword>
<dbReference type="GeneID" id="25561009"/>
<name>A0A0L0DQ37_THETB</name>
<dbReference type="GO" id="GO:0031267">
    <property type="term" value="F:small GTPase binding"/>
    <property type="evidence" value="ECO:0007669"/>
    <property type="project" value="TreeGrafter"/>
</dbReference>
<dbReference type="Proteomes" id="UP000054408">
    <property type="component" value="Unassembled WGS sequence"/>
</dbReference>
<dbReference type="InterPro" id="IPR000315">
    <property type="entry name" value="Znf_B-box"/>
</dbReference>
<reference evidence="3 4" key="1">
    <citation type="submission" date="2010-05" db="EMBL/GenBank/DDBJ databases">
        <title>The Genome Sequence of Thecamonas trahens ATCC 50062.</title>
        <authorList>
            <consortium name="The Broad Institute Genome Sequencing Platform"/>
            <person name="Russ C."/>
            <person name="Cuomo C."/>
            <person name="Shea T."/>
            <person name="Young S.K."/>
            <person name="Zeng Q."/>
            <person name="Koehrsen M."/>
            <person name="Haas B."/>
            <person name="Borodovsky M."/>
            <person name="Guigo R."/>
            <person name="Alvarado L."/>
            <person name="Berlin A."/>
            <person name="Bochicchio J."/>
            <person name="Borenstein D."/>
            <person name="Chapman S."/>
            <person name="Chen Z."/>
            <person name="Freedman E."/>
            <person name="Gellesch M."/>
            <person name="Goldberg J."/>
            <person name="Griggs A."/>
            <person name="Gujja S."/>
            <person name="Heilman E."/>
            <person name="Heiman D."/>
            <person name="Hepburn T."/>
            <person name="Howarth C."/>
            <person name="Jen D."/>
            <person name="Larson L."/>
            <person name="Mehta T."/>
            <person name="Park D."/>
            <person name="Pearson M."/>
            <person name="Roberts A."/>
            <person name="Saif S."/>
            <person name="Shenoy N."/>
            <person name="Sisk P."/>
            <person name="Stolte C."/>
            <person name="Sykes S."/>
            <person name="Thomson T."/>
            <person name="Walk T."/>
            <person name="White J."/>
            <person name="Yandava C."/>
            <person name="Burger G."/>
            <person name="Gray M.W."/>
            <person name="Holland P.W.H."/>
            <person name="King N."/>
            <person name="Lang F.B.F."/>
            <person name="Roger A.J."/>
            <person name="Ruiz-Trillo I."/>
            <person name="Lander E."/>
            <person name="Nusbaum C."/>
        </authorList>
    </citation>
    <scope>NUCLEOTIDE SEQUENCE [LARGE SCALE GENOMIC DNA]</scope>
    <source>
        <strain evidence="3 4">ATCC 50062</strain>
    </source>
</reference>
<dbReference type="STRING" id="461836.A0A0L0DQ37"/>
<evidence type="ECO:0000313" key="4">
    <source>
        <dbReference type="Proteomes" id="UP000054408"/>
    </source>
</evidence>
<dbReference type="Pfam" id="PF00566">
    <property type="entry name" value="RabGAP-TBC"/>
    <property type="match status" value="1"/>
</dbReference>
<dbReference type="OMA" id="NIDCEFC"/>
<dbReference type="Gene3D" id="1.10.472.80">
    <property type="entry name" value="Ypt/Rab-GAP domain of gyp1p, domain 3"/>
    <property type="match status" value="1"/>
</dbReference>
<dbReference type="RefSeq" id="XP_013761859.1">
    <property type="nucleotide sequence ID" value="XM_013906405.1"/>
</dbReference>
<dbReference type="InterPro" id="IPR035969">
    <property type="entry name" value="Rab-GAP_TBC_sf"/>
</dbReference>
<proteinExistence type="predicted"/>
<protein>
    <submittedName>
        <fullName evidence="3">GTPase activating protein</fullName>
    </submittedName>
</protein>
<dbReference type="eggNOG" id="ENOG502S94P">
    <property type="taxonomic scope" value="Eukaryota"/>
</dbReference>
<dbReference type="PROSITE" id="PS50119">
    <property type="entry name" value="ZF_BBOX"/>
    <property type="match status" value="1"/>
</dbReference>
<evidence type="ECO:0000256" key="1">
    <source>
        <dbReference type="PROSITE-ProRule" id="PRU00024"/>
    </source>
</evidence>
<dbReference type="AlphaFoldDB" id="A0A0L0DQ37"/>
<evidence type="ECO:0000259" key="2">
    <source>
        <dbReference type="PROSITE" id="PS50119"/>
    </source>
</evidence>
<gene>
    <name evidence="3" type="ORF">AMSG_01252</name>
</gene>
<dbReference type="GO" id="GO:0005096">
    <property type="term" value="F:GTPase activator activity"/>
    <property type="evidence" value="ECO:0007669"/>
    <property type="project" value="TreeGrafter"/>
</dbReference>
<keyword evidence="1" id="KW-0863">Zinc-finger</keyword>
<dbReference type="PANTHER" id="PTHR47219">
    <property type="entry name" value="RAB GTPASE-ACTIVATING PROTEIN 1-LIKE"/>
    <property type="match status" value="1"/>
</dbReference>
<evidence type="ECO:0000313" key="3">
    <source>
        <dbReference type="EMBL" id="KNC53538.1"/>
    </source>
</evidence>
<dbReference type="OrthoDB" id="294251at2759"/>
<dbReference type="SUPFAM" id="SSF47923">
    <property type="entry name" value="Ypt/Rab-GAP domain of gyp1p"/>
    <property type="match status" value="2"/>
</dbReference>
<accession>A0A0L0DQ37</accession>
<sequence length="426" mass="45266">MLRHPTFFEDEAEAPILLLNHGYLTPESAPAALARTSTWVASSGVTIDPNFAFDDEAPVTRIIERDVERAFCGEVCQAALTKVLAHVGHKVGDYGQGMSYAAGFLLMFLEPEVVAQLVLAFDQEERYIPGYWRAEAVKFNVDARVLGAMVGQFFGPLMGNLMEKGVLPQNFTQKWFVGLGIQVLHYEALMTFWENFLVQGYEWLFKFGLSMFMVVGEPLSQASTTAQMYELLRLDNAVANDDIRAAAVQGAVEMEVEGEFSSTIVNLRHHIYTTEVKPALDAAAAYAAEAAAADAADGGDSDYDEDFVDCAVCENNMPDVYCKTCKLAVCGMCMPKLVAKAACSPDHDVVSENVVELAIAAKAAASADVDDVADQMAGLALDDSSAADASAEAASAEAAADDGAADGAADTADGAAVAATDAAVAE</sequence>
<dbReference type="InterPro" id="IPR000195">
    <property type="entry name" value="Rab-GAP-TBC_dom"/>
</dbReference>
<feature type="domain" description="B box-type" evidence="2">
    <location>
        <begin position="305"/>
        <end position="357"/>
    </location>
</feature>
<organism evidence="3 4">
    <name type="scientific">Thecamonas trahens ATCC 50062</name>
    <dbReference type="NCBI Taxonomy" id="461836"/>
    <lineage>
        <taxon>Eukaryota</taxon>
        <taxon>Apusozoa</taxon>
        <taxon>Apusomonadida</taxon>
        <taxon>Apusomonadidae</taxon>
        <taxon>Thecamonas</taxon>
    </lineage>
</organism>